<comment type="caution">
    <text evidence="10">The sequence shown here is derived from an EMBL/GenBank/DDBJ whole genome shotgun (WGS) entry which is preliminary data.</text>
</comment>
<evidence type="ECO:0000256" key="4">
    <source>
        <dbReference type="ARBA" id="ARBA00022980"/>
    </source>
</evidence>
<accession>A0A226BX09</accession>
<reference evidence="10 11" key="1">
    <citation type="submission" date="2017-06" db="EMBL/GenBank/DDBJ databases">
        <title>Draft Genome Sequence of Natranaerobius trueperi halophilic, alkalithermophilic bacteria from soda lakes.</title>
        <authorList>
            <person name="Zhao B."/>
        </authorList>
    </citation>
    <scope>NUCLEOTIDE SEQUENCE [LARGE SCALE GENOMIC DNA]</scope>
    <source>
        <strain evidence="10 11">DSM 18760</strain>
    </source>
</reference>
<dbReference type="OrthoDB" id="9788336at2"/>
<dbReference type="InterPro" id="IPR020069">
    <property type="entry name" value="Ribosomal_bL9_C"/>
</dbReference>
<dbReference type="FunFam" id="3.40.5.10:FF:000002">
    <property type="entry name" value="50S ribosomal protein L9"/>
    <property type="match status" value="1"/>
</dbReference>
<evidence type="ECO:0000256" key="8">
    <source>
        <dbReference type="SAM" id="Coils"/>
    </source>
</evidence>
<dbReference type="InterPro" id="IPR020594">
    <property type="entry name" value="Ribosomal_bL9_bac/chp"/>
</dbReference>
<dbReference type="InterPro" id="IPR020070">
    <property type="entry name" value="Ribosomal_bL9_N"/>
</dbReference>
<evidence type="ECO:0000256" key="3">
    <source>
        <dbReference type="ARBA" id="ARBA00022884"/>
    </source>
</evidence>
<comment type="similarity">
    <text evidence="1 7">Belongs to the bacterial ribosomal protein bL9 family.</text>
</comment>
<dbReference type="GO" id="GO:0003735">
    <property type="term" value="F:structural constituent of ribosome"/>
    <property type="evidence" value="ECO:0007669"/>
    <property type="project" value="InterPro"/>
</dbReference>
<dbReference type="GO" id="GO:1990904">
    <property type="term" value="C:ribonucleoprotein complex"/>
    <property type="evidence" value="ECO:0007669"/>
    <property type="project" value="UniProtKB-KW"/>
</dbReference>
<dbReference type="InterPro" id="IPR009027">
    <property type="entry name" value="Ribosomal_bL9/RNase_H1_N"/>
</dbReference>
<evidence type="ECO:0000256" key="2">
    <source>
        <dbReference type="ARBA" id="ARBA00022730"/>
    </source>
</evidence>
<dbReference type="GO" id="GO:0006412">
    <property type="term" value="P:translation"/>
    <property type="evidence" value="ECO:0007669"/>
    <property type="project" value="UniProtKB-UniRule"/>
</dbReference>
<keyword evidence="2 7" id="KW-0699">rRNA-binding</keyword>
<dbReference type="EMBL" id="NIQC01000017">
    <property type="protein sequence ID" value="OWZ83495.1"/>
    <property type="molecule type" value="Genomic_DNA"/>
</dbReference>
<dbReference type="InterPro" id="IPR036791">
    <property type="entry name" value="Ribosomal_bL9_C_sf"/>
</dbReference>
<organism evidence="10 11">
    <name type="scientific">Natranaerobius trueperi</name>
    <dbReference type="NCBI Taxonomy" id="759412"/>
    <lineage>
        <taxon>Bacteria</taxon>
        <taxon>Bacillati</taxon>
        <taxon>Bacillota</taxon>
        <taxon>Clostridia</taxon>
        <taxon>Natranaerobiales</taxon>
        <taxon>Natranaerobiaceae</taxon>
        <taxon>Natranaerobius</taxon>
    </lineage>
</organism>
<dbReference type="Gene3D" id="3.10.430.100">
    <property type="entry name" value="Ribosomal protein L9, C-terminal domain"/>
    <property type="match status" value="1"/>
</dbReference>
<evidence type="ECO:0000313" key="11">
    <source>
        <dbReference type="Proteomes" id="UP000214588"/>
    </source>
</evidence>
<evidence type="ECO:0000256" key="7">
    <source>
        <dbReference type="HAMAP-Rule" id="MF_00503"/>
    </source>
</evidence>
<dbReference type="SUPFAM" id="SSF55658">
    <property type="entry name" value="L9 N-domain-like"/>
    <property type="match status" value="1"/>
</dbReference>
<dbReference type="NCBIfam" id="TIGR00158">
    <property type="entry name" value="L9"/>
    <property type="match status" value="1"/>
</dbReference>
<evidence type="ECO:0000256" key="1">
    <source>
        <dbReference type="ARBA" id="ARBA00010605"/>
    </source>
</evidence>
<dbReference type="Gene3D" id="3.40.5.10">
    <property type="entry name" value="Ribosomal protein L9, N-terminal domain"/>
    <property type="match status" value="1"/>
</dbReference>
<evidence type="ECO:0000313" key="10">
    <source>
        <dbReference type="EMBL" id="OWZ83495.1"/>
    </source>
</evidence>
<feature type="domain" description="Ribosomal protein L9" evidence="9">
    <location>
        <begin position="13"/>
        <end position="40"/>
    </location>
</feature>
<dbReference type="PANTHER" id="PTHR21368">
    <property type="entry name" value="50S RIBOSOMAL PROTEIN L9"/>
    <property type="match status" value="1"/>
</dbReference>
<proteinExistence type="inferred from homology"/>
<keyword evidence="4 7" id="KW-0689">Ribosomal protein</keyword>
<evidence type="ECO:0000259" key="9">
    <source>
        <dbReference type="PROSITE" id="PS00651"/>
    </source>
</evidence>
<gene>
    <name evidence="7" type="primary">rplI</name>
    <name evidence="10" type="ORF">CDO51_08335</name>
</gene>
<comment type="function">
    <text evidence="7">Binds to the 23S rRNA.</text>
</comment>
<keyword evidence="5 7" id="KW-0687">Ribonucleoprotein</keyword>
<dbReference type="GO" id="GO:0005840">
    <property type="term" value="C:ribosome"/>
    <property type="evidence" value="ECO:0007669"/>
    <property type="project" value="UniProtKB-KW"/>
</dbReference>
<dbReference type="Pfam" id="PF01281">
    <property type="entry name" value="Ribosomal_L9_N"/>
    <property type="match status" value="1"/>
</dbReference>
<dbReference type="PROSITE" id="PS00651">
    <property type="entry name" value="RIBOSOMAL_L9"/>
    <property type="match status" value="1"/>
</dbReference>
<keyword evidence="11" id="KW-1185">Reference proteome</keyword>
<name>A0A226BX09_9FIRM</name>
<dbReference type="InterPro" id="IPR036935">
    <property type="entry name" value="Ribosomal_bL9_N_sf"/>
</dbReference>
<keyword evidence="8" id="KW-0175">Coiled coil</keyword>
<keyword evidence="3 7" id="KW-0694">RNA-binding</keyword>
<protein>
    <recommendedName>
        <fullName evidence="6 7">Large ribosomal subunit protein bL9</fullName>
    </recommendedName>
</protein>
<dbReference type="GO" id="GO:0019843">
    <property type="term" value="F:rRNA binding"/>
    <property type="evidence" value="ECO:0007669"/>
    <property type="project" value="UniProtKB-UniRule"/>
</dbReference>
<dbReference type="RefSeq" id="WP_089023821.1">
    <property type="nucleotide sequence ID" value="NZ_NIQC01000017.1"/>
</dbReference>
<dbReference type="Pfam" id="PF03948">
    <property type="entry name" value="Ribosomal_L9_C"/>
    <property type="match status" value="1"/>
</dbReference>
<dbReference type="InterPro" id="IPR000244">
    <property type="entry name" value="Ribosomal_bL9"/>
</dbReference>
<evidence type="ECO:0000256" key="5">
    <source>
        <dbReference type="ARBA" id="ARBA00023274"/>
    </source>
</evidence>
<sequence length="146" mass="16491">MKVILQQDVKKLGKQGEIKDVNEGYARNFLIPRGLAVEASKGNIKDLELQQKKEQEKQAKKLKEAQDLKKQLEDEKVVIYQKTGDGGKVFGSVTNKDVGKQLKNKGYKVDKKKIEMDPIKTLGTHQVNIKLHPDVNAQLDVQVVEK</sequence>
<dbReference type="HAMAP" id="MF_00503">
    <property type="entry name" value="Ribosomal_bL9"/>
    <property type="match status" value="1"/>
</dbReference>
<dbReference type="Proteomes" id="UP000214588">
    <property type="component" value="Unassembled WGS sequence"/>
</dbReference>
<dbReference type="AlphaFoldDB" id="A0A226BX09"/>
<feature type="coiled-coil region" evidence="8">
    <location>
        <begin position="37"/>
        <end position="82"/>
    </location>
</feature>
<dbReference type="SUPFAM" id="SSF55653">
    <property type="entry name" value="Ribosomal protein L9 C-domain"/>
    <property type="match status" value="1"/>
</dbReference>
<evidence type="ECO:0000256" key="6">
    <source>
        <dbReference type="ARBA" id="ARBA00035292"/>
    </source>
</evidence>